<dbReference type="Pfam" id="PF07992">
    <property type="entry name" value="Pyr_redox_2"/>
    <property type="match status" value="1"/>
</dbReference>
<dbReference type="GO" id="GO:0046872">
    <property type="term" value="F:metal ion binding"/>
    <property type="evidence" value="ECO:0007669"/>
    <property type="project" value="UniProtKB-KW"/>
</dbReference>
<feature type="domain" description="Rieske" evidence="10">
    <location>
        <begin position="12"/>
        <end position="107"/>
    </location>
</feature>
<keyword evidence="3" id="KW-0285">Flavoprotein</keyword>
<keyword evidence="8" id="KW-0408">Iron</keyword>
<evidence type="ECO:0000256" key="8">
    <source>
        <dbReference type="ARBA" id="ARBA00023004"/>
    </source>
</evidence>
<dbReference type="AlphaFoldDB" id="A0A8S1EC10"/>
<name>A0A8S1EC10_9PELO</name>
<dbReference type="Gene3D" id="3.30.390.30">
    <property type="match status" value="1"/>
</dbReference>
<reference evidence="11 12" key="1">
    <citation type="submission" date="2020-04" db="EMBL/GenBank/DDBJ databases">
        <authorList>
            <person name="Laetsch R D."/>
            <person name="Stevens L."/>
            <person name="Kumar S."/>
            <person name="Blaxter L. M."/>
        </authorList>
    </citation>
    <scope>NUCLEOTIDE SEQUENCE [LARGE SCALE GENOMIC DNA]</scope>
</reference>
<keyword evidence="9" id="KW-0411">Iron-sulfur</keyword>
<dbReference type="InterPro" id="IPR023753">
    <property type="entry name" value="FAD/NAD-binding_dom"/>
</dbReference>
<dbReference type="InterPro" id="IPR036922">
    <property type="entry name" value="Rieske_2Fe-2S_sf"/>
</dbReference>
<dbReference type="Pfam" id="PF00355">
    <property type="entry name" value="Rieske"/>
    <property type="match status" value="1"/>
</dbReference>
<dbReference type="Gene3D" id="2.102.10.10">
    <property type="entry name" value="Rieske [2Fe-2S] iron-sulphur domain"/>
    <property type="match status" value="1"/>
</dbReference>
<keyword evidence="12" id="KW-1185">Reference proteome</keyword>
<dbReference type="GO" id="GO:0005737">
    <property type="term" value="C:cytoplasm"/>
    <property type="evidence" value="ECO:0007669"/>
    <property type="project" value="TreeGrafter"/>
</dbReference>
<comment type="similarity">
    <text evidence="2">Belongs to the FAD-dependent oxidoreductase family.</text>
</comment>
<dbReference type="SUPFAM" id="SSF50022">
    <property type="entry name" value="ISP domain"/>
    <property type="match status" value="1"/>
</dbReference>
<dbReference type="PROSITE" id="PS51296">
    <property type="entry name" value="RIESKE"/>
    <property type="match status" value="1"/>
</dbReference>
<evidence type="ECO:0000256" key="2">
    <source>
        <dbReference type="ARBA" id="ARBA00006442"/>
    </source>
</evidence>
<evidence type="ECO:0000256" key="4">
    <source>
        <dbReference type="ARBA" id="ARBA00022714"/>
    </source>
</evidence>
<protein>
    <recommendedName>
        <fullName evidence="10">Rieske domain-containing protein</fullName>
    </recommendedName>
</protein>
<dbReference type="FunFam" id="2.102.10.10:FF:000003">
    <property type="entry name" value="apoptosis-inducing factor 3 isoform X2"/>
    <property type="match status" value="1"/>
</dbReference>
<dbReference type="CDD" id="cd03478">
    <property type="entry name" value="Rieske_AIFL_N"/>
    <property type="match status" value="1"/>
</dbReference>
<dbReference type="InterPro" id="IPR017941">
    <property type="entry name" value="Rieske_2Fe-2S"/>
</dbReference>
<sequence length="539" mass="59779">MVESDSSPVVEEVIASINDVPPGTKKMFELYDRKILVINDNGSLYAINGLCSHYNFPLENGIYANGRIRCPLHGACFNVKTGDIEEYPGFDSLHTFDVRVENDSIILKTTEKILKTGDRRRRVCKKVAKCEDRPIIVIGGGVATATFIEHSRLNGLQTPIVVISEESFTPYDRVLLSKKPAVKGEEIKIRDDEYYKERNVSFKLNTTVTEVLPNKRQVNLLNGESLQYSKLIIATVGKPRKLSIPGSDLKNIFYVRKVHEANEIAEKHVGKHVVCIGASFIGLEMASALAANAASVTVIANSEEPLPMFGVSIGRGYRKRFESKGVKFERNANVIELRGENGDVRAVVLSNGVEVAADLVVVGIGITPATEFLKISGIAVDSRGFITVDEKFRTNKNFIFAIGDVVSFPLPQWNIESINIQHFQTAQTHGQHLGYSIVGKPHPGAIVPYFWSLFFFEFGIKFSGCSHGANGEWYFGDPEELNFVKYYLKDNRVIAVASGGPSKAAVEFAELFKRGITITLDDLKKSEDHVWTSRLIISQ</sequence>
<evidence type="ECO:0000313" key="12">
    <source>
        <dbReference type="Proteomes" id="UP000494206"/>
    </source>
</evidence>
<evidence type="ECO:0000313" key="11">
    <source>
        <dbReference type="EMBL" id="CAB3397598.1"/>
    </source>
</evidence>
<dbReference type="EMBL" id="CADEPM010000001">
    <property type="protein sequence ID" value="CAB3397598.1"/>
    <property type="molecule type" value="Genomic_DNA"/>
</dbReference>
<comment type="cofactor">
    <cofactor evidence="1">
        <name>FAD</name>
        <dbReference type="ChEBI" id="CHEBI:57692"/>
    </cofactor>
</comment>
<dbReference type="GO" id="GO:0016651">
    <property type="term" value="F:oxidoreductase activity, acting on NAD(P)H"/>
    <property type="evidence" value="ECO:0007669"/>
    <property type="project" value="TreeGrafter"/>
</dbReference>
<evidence type="ECO:0000256" key="5">
    <source>
        <dbReference type="ARBA" id="ARBA00022723"/>
    </source>
</evidence>
<dbReference type="PANTHER" id="PTHR43557">
    <property type="entry name" value="APOPTOSIS-INDUCING FACTOR 1"/>
    <property type="match status" value="1"/>
</dbReference>
<evidence type="ECO:0000259" key="10">
    <source>
        <dbReference type="PROSITE" id="PS51296"/>
    </source>
</evidence>
<comment type="caution">
    <text evidence="11">The sequence shown here is derived from an EMBL/GenBank/DDBJ whole genome shotgun (WGS) entry which is preliminary data.</text>
</comment>
<evidence type="ECO:0000256" key="7">
    <source>
        <dbReference type="ARBA" id="ARBA00023002"/>
    </source>
</evidence>
<keyword evidence="7" id="KW-0560">Oxidoreductase</keyword>
<keyword evidence="5" id="KW-0479">Metal-binding</keyword>
<dbReference type="PRINTS" id="PR00368">
    <property type="entry name" value="FADPNR"/>
</dbReference>
<keyword evidence="6" id="KW-0274">FAD</keyword>
<evidence type="ECO:0000256" key="6">
    <source>
        <dbReference type="ARBA" id="ARBA00022827"/>
    </source>
</evidence>
<dbReference type="SUPFAM" id="SSF55424">
    <property type="entry name" value="FAD/NAD-linked reductases, dimerisation (C-terminal) domain"/>
    <property type="match status" value="1"/>
</dbReference>
<keyword evidence="4" id="KW-0001">2Fe-2S</keyword>
<dbReference type="SUPFAM" id="SSF51905">
    <property type="entry name" value="FAD/NAD(P)-binding domain"/>
    <property type="match status" value="1"/>
</dbReference>
<dbReference type="Gene3D" id="3.50.50.60">
    <property type="entry name" value="FAD/NAD(P)-binding domain"/>
    <property type="match status" value="2"/>
</dbReference>
<dbReference type="OrthoDB" id="5840486at2759"/>
<organism evidence="11 12">
    <name type="scientific">Caenorhabditis bovis</name>
    <dbReference type="NCBI Taxonomy" id="2654633"/>
    <lineage>
        <taxon>Eukaryota</taxon>
        <taxon>Metazoa</taxon>
        <taxon>Ecdysozoa</taxon>
        <taxon>Nematoda</taxon>
        <taxon>Chromadorea</taxon>
        <taxon>Rhabditida</taxon>
        <taxon>Rhabditina</taxon>
        <taxon>Rhabditomorpha</taxon>
        <taxon>Rhabditoidea</taxon>
        <taxon>Rhabditidae</taxon>
        <taxon>Peloderinae</taxon>
        <taxon>Caenorhabditis</taxon>
    </lineage>
</organism>
<dbReference type="InterPro" id="IPR016156">
    <property type="entry name" value="FAD/NAD-linked_Rdtase_dimer_sf"/>
</dbReference>
<gene>
    <name evidence="11" type="ORF">CBOVIS_LOCUS986</name>
</gene>
<dbReference type="Proteomes" id="UP000494206">
    <property type="component" value="Unassembled WGS sequence"/>
</dbReference>
<dbReference type="InterPro" id="IPR050446">
    <property type="entry name" value="FAD-oxidoreductase/Apoptosis"/>
</dbReference>
<accession>A0A8S1EC10</accession>
<evidence type="ECO:0000256" key="9">
    <source>
        <dbReference type="ARBA" id="ARBA00023014"/>
    </source>
</evidence>
<dbReference type="InterPro" id="IPR036188">
    <property type="entry name" value="FAD/NAD-bd_sf"/>
</dbReference>
<evidence type="ECO:0000256" key="1">
    <source>
        <dbReference type="ARBA" id="ARBA00001974"/>
    </source>
</evidence>
<dbReference type="PANTHER" id="PTHR43557:SF2">
    <property type="entry name" value="RIESKE DOMAIN-CONTAINING PROTEIN-RELATED"/>
    <property type="match status" value="1"/>
</dbReference>
<evidence type="ECO:0000256" key="3">
    <source>
        <dbReference type="ARBA" id="ARBA00022630"/>
    </source>
</evidence>
<dbReference type="PRINTS" id="PR00469">
    <property type="entry name" value="PNDRDTASEII"/>
</dbReference>
<dbReference type="GO" id="GO:0051537">
    <property type="term" value="F:2 iron, 2 sulfur cluster binding"/>
    <property type="evidence" value="ECO:0007669"/>
    <property type="project" value="UniProtKB-KW"/>
</dbReference>
<proteinExistence type="inferred from homology"/>